<evidence type="ECO:0000256" key="11">
    <source>
        <dbReference type="ARBA" id="ARBA00046288"/>
    </source>
</evidence>
<feature type="domain" description="Protein kinase" evidence="15">
    <location>
        <begin position="362"/>
        <end position="642"/>
    </location>
</feature>
<dbReference type="Pfam" id="PF08263">
    <property type="entry name" value="LRRNT_2"/>
    <property type="match status" value="1"/>
</dbReference>
<dbReference type="GO" id="GO:0004672">
    <property type="term" value="F:protein kinase activity"/>
    <property type="evidence" value="ECO:0007669"/>
    <property type="project" value="InterPro"/>
</dbReference>
<dbReference type="Pfam" id="PF07714">
    <property type="entry name" value="PK_Tyr_Ser-Thr"/>
    <property type="match status" value="1"/>
</dbReference>
<gene>
    <name evidence="16" type="ORF">TCM_016230</name>
</gene>
<dbReference type="eggNOG" id="ENOG502QS4J">
    <property type="taxonomic scope" value="Eukaryota"/>
</dbReference>
<dbReference type="InterPro" id="IPR011009">
    <property type="entry name" value="Kinase-like_dom_sf"/>
</dbReference>
<dbReference type="PROSITE" id="PS50011">
    <property type="entry name" value="PROTEIN_KINASE_DOM"/>
    <property type="match status" value="1"/>
</dbReference>
<evidence type="ECO:0000256" key="1">
    <source>
        <dbReference type="ARBA" id="ARBA00022614"/>
    </source>
</evidence>
<dbReference type="Proteomes" id="UP000026915">
    <property type="component" value="Chromosome 3"/>
</dbReference>
<dbReference type="EMBL" id="CM001881">
    <property type="protein sequence ID" value="EOY24691.1"/>
    <property type="molecule type" value="Genomic_DNA"/>
</dbReference>
<evidence type="ECO:0000313" key="17">
    <source>
        <dbReference type="Proteomes" id="UP000026915"/>
    </source>
</evidence>
<dbReference type="InterPro" id="IPR013210">
    <property type="entry name" value="LRR_N_plant-typ"/>
</dbReference>
<keyword evidence="7 13" id="KW-1133">Transmembrane helix</keyword>
<organism evidence="16 17">
    <name type="scientific">Theobroma cacao</name>
    <name type="common">Cacao</name>
    <name type="synonym">Cocoa</name>
    <dbReference type="NCBI Taxonomy" id="3641"/>
    <lineage>
        <taxon>Eukaryota</taxon>
        <taxon>Viridiplantae</taxon>
        <taxon>Streptophyta</taxon>
        <taxon>Embryophyta</taxon>
        <taxon>Tracheophyta</taxon>
        <taxon>Spermatophyta</taxon>
        <taxon>Magnoliopsida</taxon>
        <taxon>eudicotyledons</taxon>
        <taxon>Gunneridae</taxon>
        <taxon>Pentapetalae</taxon>
        <taxon>rosids</taxon>
        <taxon>malvids</taxon>
        <taxon>Malvales</taxon>
        <taxon>Malvaceae</taxon>
        <taxon>Byttnerioideae</taxon>
        <taxon>Theobroma</taxon>
    </lineage>
</organism>
<dbReference type="SUPFAM" id="SSF56112">
    <property type="entry name" value="Protein kinase-like (PK-like)"/>
    <property type="match status" value="1"/>
</dbReference>
<dbReference type="STRING" id="3641.A0A061G564"/>
<reference evidence="16 17" key="1">
    <citation type="journal article" date="2013" name="Genome Biol.">
        <title>The genome sequence of the most widely cultivated cacao type and its use to identify candidate genes regulating pod color.</title>
        <authorList>
            <person name="Motamayor J.C."/>
            <person name="Mockaitis K."/>
            <person name="Schmutz J."/>
            <person name="Haiminen N."/>
            <person name="Iii D.L."/>
            <person name="Cornejo O."/>
            <person name="Findley S.D."/>
            <person name="Zheng P."/>
            <person name="Utro F."/>
            <person name="Royaert S."/>
            <person name="Saski C."/>
            <person name="Jenkins J."/>
            <person name="Podicheti R."/>
            <person name="Zhao M."/>
            <person name="Scheffler B.E."/>
            <person name="Stack J.C."/>
            <person name="Feltus F.A."/>
            <person name="Mustiga G.M."/>
            <person name="Amores F."/>
            <person name="Phillips W."/>
            <person name="Marelli J.P."/>
            <person name="May G.D."/>
            <person name="Shapiro H."/>
            <person name="Ma J."/>
            <person name="Bustamante C.D."/>
            <person name="Schnell R.J."/>
            <person name="Main D."/>
            <person name="Gilbert D."/>
            <person name="Parida L."/>
            <person name="Kuhn D.N."/>
        </authorList>
    </citation>
    <scope>NUCLEOTIDE SEQUENCE [LARGE SCALE GENOMIC DNA]</scope>
    <source>
        <strain evidence="17">cv. Matina 1-6</strain>
    </source>
</reference>
<keyword evidence="4" id="KW-0677">Repeat</keyword>
<evidence type="ECO:0000256" key="8">
    <source>
        <dbReference type="ARBA" id="ARBA00023136"/>
    </source>
</evidence>
<sequence length="660" mass="73250">MKSYIYFLLLFLASGVAFVTCAPFPTNEVWALTTFKEAIYEDPHLVLSNWNALDADPCEWSGITCNQERQHVIKINISSSSLKGFLAPEMGQITYLQELTLRENNLIGIIPKELGMLKFLKVLDLGMNQLTGPIPPELGNLSSVMKINLQSNGLTGSLPAELGNLKYLQELRLDRNKLHGTVPADSNSAFTAKMHGMYASGSNLTGLCRSSQLKVVDVSYNFLVGGIPKCLEYLPSTSFQGNCLQDKDAKQRPTTQCGGAMLSRSHQAPSPKHRPAEDVAKHQKASKPAWLLALEIVTGTMVGSLFLVALLTAFQRCNSKSAIIIPWKKSGSEKEHVTVYVDSELLKDVTKFSRQELEVACEDFSNIIGSSPDSLVYKGTMKGGPEIAVISLCIKEEHWTGYLELYFQREVADLARLNHENVGILLGYCRESTPFTRMLVFEYASNGTLYEHLHYGEGSQLSWTRRMRIIQGIARGLKYLHTEPEPPFTISELNSSAVYLTEDFSPKLVDFESWKTILARSEKNSGSIGSNGAICLLPNSVEKRHLDIQGNIHAFGVLLLEIISGRPPFCKDRGCLIDWAKDYLALPEVMSYIVDPALKQFRYDDLKVICEVISLCIHPDFSNRPAMQEISLMLESGIDTSVSVELKSSSLAWAELALSS</sequence>
<proteinExistence type="predicted"/>
<dbReference type="Gene3D" id="3.80.10.10">
    <property type="entry name" value="Ribonuclease Inhibitor"/>
    <property type="match status" value="2"/>
</dbReference>
<dbReference type="GO" id="GO:0005524">
    <property type="term" value="F:ATP binding"/>
    <property type="evidence" value="ECO:0007669"/>
    <property type="project" value="UniProtKB-KW"/>
</dbReference>
<keyword evidence="8 13" id="KW-0472">Membrane</keyword>
<keyword evidence="10" id="KW-0325">Glycoprotein</keyword>
<evidence type="ECO:0000313" key="16">
    <source>
        <dbReference type="EMBL" id="EOY24691.1"/>
    </source>
</evidence>
<keyword evidence="16" id="KW-0418">Kinase</keyword>
<dbReference type="InterPro" id="IPR032675">
    <property type="entry name" value="LRR_dom_sf"/>
</dbReference>
<keyword evidence="2 13" id="KW-0812">Transmembrane</keyword>
<dbReference type="InterPro" id="IPR001611">
    <property type="entry name" value="Leu-rich_rpt"/>
</dbReference>
<dbReference type="SUPFAM" id="SSF52058">
    <property type="entry name" value="L domain-like"/>
    <property type="match status" value="1"/>
</dbReference>
<dbReference type="InParanoid" id="A0A061G564"/>
<evidence type="ECO:0000256" key="2">
    <source>
        <dbReference type="ARBA" id="ARBA00022692"/>
    </source>
</evidence>
<accession>A0A061G564</accession>
<keyword evidence="16" id="KW-0808">Transferase</keyword>
<dbReference type="InterPro" id="IPR000719">
    <property type="entry name" value="Prot_kinase_dom"/>
</dbReference>
<evidence type="ECO:0000256" key="4">
    <source>
        <dbReference type="ARBA" id="ARBA00022737"/>
    </source>
</evidence>
<evidence type="ECO:0000256" key="14">
    <source>
        <dbReference type="SAM" id="SignalP"/>
    </source>
</evidence>
<dbReference type="Gramene" id="EOY24691">
    <property type="protein sequence ID" value="EOY24691"/>
    <property type="gene ID" value="TCM_016230"/>
</dbReference>
<dbReference type="FunFam" id="3.80.10.10:FF:000101">
    <property type="entry name" value="LRR receptor-like serine/threonine-protein kinase ERECTA"/>
    <property type="match status" value="1"/>
</dbReference>
<keyword evidence="17" id="KW-1185">Reference proteome</keyword>
<evidence type="ECO:0000256" key="12">
    <source>
        <dbReference type="SAM" id="MobiDB-lite"/>
    </source>
</evidence>
<feature type="chain" id="PRO_5001602535" evidence="14">
    <location>
        <begin position="22"/>
        <end position="660"/>
    </location>
</feature>
<comment type="subcellular location">
    <subcellularLocation>
        <location evidence="11">Endomembrane system</location>
        <topology evidence="11">Single-pass type I membrane protein</topology>
    </subcellularLocation>
</comment>
<dbReference type="GO" id="GO:0012505">
    <property type="term" value="C:endomembrane system"/>
    <property type="evidence" value="ECO:0007669"/>
    <property type="project" value="UniProtKB-SubCell"/>
</dbReference>
<dbReference type="HOGENOM" id="CLU_000288_92_4_1"/>
<feature type="transmembrane region" description="Helical" evidence="13">
    <location>
        <begin position="289"/>
        <end position="314"/>
    </location>
</feature>
<evidence type="ECO:0000256" key="10">
    <source>
        <dbReference type="ARBA" id="ARBA00023180"/>
    </source>
</evidence>
<name>A0A061G564_THECC</name>
<evidence type="ECO:0000256" key="5">
    <source>
        <dbReference type="ARBA" id="ARBA00022741"/>
    </source>
</evidence>
<dbReference type="OMA" id="CWKMMFT"/>
<dbReference type="PANTHER" id="PTHR46084">
    <property type="entry name" value="PROTEIN MALE DISCOVERER 2"/>
    <property type="match status" value="1"/>
</dbReference>
<feature type="region of interest" description="Disordered" evidence="12">
    <location>
        <begin position="254"/>
        <end position="280"/>
    </location>
</feature>
<dbReference type="FunCoup" id="A0A061G564">
    <property type="interactions" value="2373"/>
</dbReference>
<evidence type="ECO:0000256" key="9">
    <source>
        <dbReference type="ARBA" id="ARBA00023170"/>
    </source>
</evidence>
<dbReference type="Gene3D" id="3.30.200.20">
    <property type="entry name" value="Phosphorylase Kinase, domain 1"/>
    <property type="match status" value="1"/>
</dbReference>
<keyword evidence="9" id="KW-0675">Receptor</keyword>
<dbReference type="FunFam" id="3.30.200.20:FF:000489">
    <property type="entry name" value="Inactive receptor-like serine/threonine-protein kinase"/>
    <property type="match status" value="1"/>
</dbReference>
<protein>
    <submittedName>
        <fullName evidence="16">Leucine-rich repeat protein kinase family protein</fullName>
    </submittedName>
</protein>
<evidence type="ECO:0000256" key="7">
    <source>
        <dbReference type="ARBA" id="ARBA00022989"/>
    </source>
</evidence>
<dbReference type="PANTHER" id="PTHR46084:SF19">
    <property type="entry name" value="PROTEIN KINASE DOMAIN-CONTAINING PROTEIN"/>
    <property type="match status" value="1"/>
</dbReference>
<feature type="signal peptide" evidence="14">
    <location>
        <begin position="1"/>
        <end position="21"/>
    </location>
</feature>
<keyword evidence="5" id="KW-0547">Nucleotide-binding</keyword>
<evidence type="ECO:0000256" key="3">
    <source>
        <dbReference type="ARBA" id="ARBA00022729"/>
    </source>
</evidence>
<keyword evidence="3 14" id="KW-0732">Signal</keyword>
<evidence type="ECO:0000256" key="13">
    <source>
        <dbReference type="SAM" id="Phobius"/>
    </source>
</evidence>
<dbReference type="AlphaFoldDB" id="A0A061G564"/>
<dbReference type="Gene3D" id="1.10.510.10">
    <property type="entry name" value="Transferase(Phosphotransferase) domain 1"/>
    <property type="match status" value="1"/>
</dbReference>
<keyword evidence="1" id="KW-0433">Leucine-rich repeat</keyword>
<dbReference type="Pfam" id="PF00560">
    <property type="entry name" value="LRR_1"/>
    <property type="match status" value="3"/>
</dbReference>
<evidence type="ECO:0000259" key="15">
    <source>
        <dbReference type="PROSITE" id="PS50011"/>
    </source>
</evidence>
<evidence type="ECO:0000256" key="6">
    <source>
        <dbReference type="ARBA" id="ARBA00022840"/>
    </source>
</evidence>
<dbReference type="InterPro" id="IPR001245">
    <property type="entry name" value="Ser-Thr/Tyr_kinase_cat_dom"/>
</dbReference>
<keyword evidence="6" id="KW-0067">ATP-binding</keyword>